<gene>
    <name evidence="2" type="ORF">HNR73_001089</name>
</gene>
<name>A0A841FI33_9ACTN</name>
<keyword evidence="1" id="KW-0812">Transmembrane</keyword>
<dbReference type="AlphaFoldDB" id="A0A841FI33"/>
<evidence type="ECO:0000256" key="1">
    <source>
        <dbReference type="SAM" id="Phobius"/>
    </source>
</evidence>
<keyword evidence="2" id="KW-0489">Methyltransferase</keyword>
<keyword evidence="1" id="KW-1133">Transmembrane helix</keyword>
<evidence type="ECO:0000313" key="3">
    <source>
        <dbReference type="Proteomes" id="UP000548476"/>
    </source>
</evidence>
<evidence type="ECO:0000313" key="2">
    <source>
        <dbReference type="EMBL" id="MBB6033242.1"/>
    </source>
</evidence>
<protein>
    <submittedName>
        <fullName evidence="2">Protein-S-isoprenylcysteine O-methyltransferase Ste14</fullName>
    </submittedName>
</protein>
<keyword evidence="3" id="KW-1185">Reference proteome</keyword>
<feature type="transmembrane region" description="Helical" evidence="1">
    <location>
        <begin position="75"/>
        <end position="94"/>
    </location>
</feature>
<keyword evidence="1" id="KW-0472">Membrane</keyword>
<organism evidence="2 3">
    <name type="scientific">Phytomonospora endophytica</name>
    <dbReference type="NCBI Taxonomy" id="714109"/>
    <lineage>
        <taxon>Bacteria</taxon>
        <taxon>Bacillati</taxon>
        <taxon>Actinomycetota</taxon>
        <taxon>Actinomycetes</taxon>
        <taxon>Micromonosporales</taxon>
        <taxon>Micromonosporaceae</taxon>
        <taxon>Phytomonospora</taxon>
    </lineage>
</organism>
<sequence length="156" mass="16487">MSNPRARWIPSAVFAAALVVVYVGAAFLMNNNDSSSEDGDTNLGLVMVGVIGVLAIAAGVWWGRRGSVQNMIAEAGLAIVVAGILSVVLGPLAAGRGPFENGLGDFLVALLTFWAVTIAGVFIGLMGLTLFGADYRSRQLKNTEKYYSRGKPVRKR</sequence>
<feature type="transmembrane region" description="Helical" evidence="1">
    <location>
        <begin position="106"/>
        <end position="131"/>
    </location>
</feature>
<dbReference type="RefSeq" id="WP_184786125.1">
    <property type="nucleotide sequence ID" value="NZ_BONT01000023.1"/>
</dbReference>
<dbReference type="EMBL" id="JACHGT010000002">
    <property type="protein sequence ID" value="MBB6033242.1"/>
    <property type="molecule type" value="Genomic_DNA"/>
</dbReference>
<reference evidence="2 3" key="1">
    <citation type="submission" date="2020-08" db="EMBL/GenBank/DDBJ databases">
        <title>Genomic Encyclopedia of Type Strains, Phase IV (KMG-IV): sequencing the most valuable type-strain genomes for metagenomic binning, comparative biology and taxonomic classification.</title>
        <authorList>
            <person name="Goeker M."/>
        </authorList>
    </citation>
    <scope>NUCLEOTIDE SEQUENCE [LARGE SCALE GENOMIC DNA]</scope>
    <source>
        <strain evidence="2 3">YIM 65646</strain>
    </source>
</reference>
<dbReference type="Proteomes" id="UP000548476">
    <property type="component" value="Unassembled WGS sequence"/>
</dbReference>
<comment type="caution">
    <text evidence="2">The sequence shown here is derived from an EMBL/GenBank/DDBJ whole genome shotgun (WGS) entry which is preliminary data.</text>
</comment>
<accession>A0A841FI33</accession>
<dbReference type="GO" id="GO:0032259">
    <property type="term" value="P:methylation"/>
    <property type="evidence" value="ECO:0007669"/>
    <property type="project" value="UniProtKB-KW"/>
</dbReference>
<dbReference type="GO" id="GO:0008168">
    <property type="term" value="F:methyltransferase activity"/>
    <property type="evidence" value="ECO:0007669"/>
    <property type="project" value="UniProtKB-KW"/>
</dbReference>
<feature type="transmembrane region" description="Helical" evidence="1">
    <location>
        <begin position="12"/>
        <end position="30"/>
    </location>
</feature>
<feature type="transmembrane region" description="Helical" evidence="1">
    <location>
        <begin position="42"/>
        <end position="63"/>
    </location>
</feature>
<proteinExistence type="predicted"/>
<keyword evidence="2" id="KW-0808">Transferase</keyword>